<comment type="catalytic activity">
    <reaction evidence="1 9">
        <text>a ribonucleoside 5'-phosphate + H2O = a ribonucleoside + phosphate</text>
        <dbReference type="Rhea" id="RHEA:12484"/>
        <dbReference type="ChEBI" id="CHEBI:15377"/>
        <dbReference type="ChEBI" id="CHEBI:18254"/>
        <dbReference type="ChEBI" id="CHEBI:43474"/>
        <dbReference type="ChEBI" id="CHEBI:58043"/>
        <dbReference type="EC" id="3.1.3.5"/>
    </reaction>
</comment>
<comment type="similarity">
    <text evidence="2 9">Belongs to the pyrimidine 5'-nucleotidase family.</text>
</comment>
<dbReference type="InterPro" id="IPR006434">
    <property type="entry name" value="Pyrimidine_nucleotidase_eu"/>
</dbReference>
<evidence type="ECO:0000256" key="3">
    <source>
        <dbReference type="ARBA" id="ARBA00012643"/>
    </source>
</evidence>
<dbReference type="GO" id="GO:0008253">
    <property type="term" value="F:5'-nucleotidase activity"/>
    <property type="evidence" value="ECO:0007669"/>
    <property type="project" value="UniProtKB-EC"/>
</dbReference>
<evidence type="ECO:0000313" key="10">
    <source>
        <dbReference type="EMBL" id="VDL65515.1"/>
    </source>
</evidence>
<evidence type="ECO:0000256" key="7">
    <source>
        <dbReference type="ARBA" id="ARBA00022842"/>
    </source>
</evidence>
<evidence type="ECO:0000313" key="11">
    <source>
        <dbReference type="Proteomes" id="UP000271162"/>
    </source>
</evidence>
<dbReference type="NCBIfam" id="TIGR01544">
    <property type="entry name" value="HAD-SF-IE"/>
    <property type="match status" value="1"/>
</dbReference>
<keyword evidence="8 9" id="KW-0546">Nucleotide metabolism</keyword>
<dbReference type="SFLD" id="SFLDG01128">
    <property type="entry name" value="C1.4:_5'-Nucleotidase_Like"/>
    <property type="match status" value="1"/>
</dbReference>
<dbReference type="Gene3D" id="1.10.150.340">
    <property type="entry name" value="Pyrimidine 5'-nucleotidase (UMPH-1), N-terminal domain"/>
    <property type="match status" value="1"/>
</dbReference>
<keyword evidence="4" id="KW-0479">Metal-binding</keyword>
<dbReference type="InterPro" id="IPR023214">
    <property type="entry name" value="HAD_sf"/>
</dbReference>
<dbReference type="Gene3D" id="3.40.50.1000">
    <property type="entry name" value="HAD superfamily/HAD-like"/>
    <property type="match status" value="2"/>
</dbReference>
<dbReference type="GO" id="GO:0000287">
    <property type="term" value="F:magnesium ion binding"/>
    <property type="evidence" value="ECO:0007669"/>
    <property type="project" value="InterPro"/>
</dbReference>
<dbReference type="InterPro" id="IPR036412">
    <property type="entry name" value="HAD-like_sf"/>
</dbReference>
<dbReference type="PANTHER" id="PTHR13045:SF0">
    <property type="entry name" value="7-METHYLGUANOSINE PHOSPHATE-SPECIFIC 5'-NUCLEOTIDASE"/>
    <property type="match status" value="1"/>
</dbReference>
<dbReference type="AlphaFoldDB" id="A0A0N4XHC3"/>
<reference evidence="12" key="1">
    <citation type="submission" date="2017-02" db="UniProtKB">
        <authorList>
            <consortium name="WormBaseParasite"/>
        </authorList>
    </citation>
    <scope>IDENTIFICATION</scope>
</reference>
<sequence length="440" mass="49146">WTSAHDNYIASGIHRDDIERAVEHSKIELRDGALALLRHLIRSSIPLLLFSAGVGNVIEAFLRQHLHSLPDNIHIISNMLIFDEKGKAVGISEPLIHVFCKDSSVIPWNAPFFDDIAHRGNILLLGDSLGDLHMDVGVPHSGTVLKIGFLNVKKDIVLEKFLDGFDIVLVEDPTMDVISDFDYTLTRFVNDSGEQCLSSHAVLNHFLFSLYPECEQKIRAMRAKFVAIEYDPNIPKEVKIPYMVEWWTQAHENYISSHITRDDIDRFVADAQIELRDGARDFVKHLESSSIPLLLFSAGVGNVIDVFLRHQLGSILDNIHIISNMLLFNEKGVVEACSEPLIHVFCKDSSVIPKDAPFFDDIAHRGNILLLGDSLGDLHMDVGVAHSGTVLKIGYLNSQVDELLNSYLDGFDIVLIQDQTMDVPDLIMQALLGSSEKNGN</sequence>
<dbReference type="GO" id="GO:0000166">
    <property type="term" value="F:nucleotide binding"/>
    <property type="evidence" value="ECO:0007669"/>
    <property type="project" value="UniProtKB-KW"/>
</dbReference>
<reference evidence="10 11" key="2">
    <citation type="submission" date="2018-11" db="EMBL/GenBank/DDBJ databases">
        <authorList>
            <consortium name="Pathogen Informatics"/>
        </authorList>
    </citation>
    <scope>NUCLEOTIDE SEQUENCE [LARGE SCALE GENOMIC DNA]</scope>
</reference>
<keyword evidence="6 9" id="KW-0378">Hydrolase</keyword>
<keyword evidence="7" id="KW-0460">Magnesium</keyword>
<comment type="subcellular location">
    <subcellularLocation>
        <location evidence="9">Cytoplasm</location>
    </subcellularLocation>
</comment>
<dbReference type="Proteomes" id="UP000271162">
    <property type="component" value="Unassembled WGS sequence"/>
</dbReference>
<dbReference type="EC" id="3.1.3.5" evidence="3 9"/>
<dbReference type="SUPFAM" id="SSF56784">
    <property type="entry name" value="HAD-like"/>
    <property type="match status" value="2"/>
</dbReference>
<protein>
    <recommendedName>
        <fullName evidence="3 9">5'-nucleotidase</fullName>
        <ecNumber evidence="3 9">3.1.3.5</ecNumber>
    </recommendedName>
</protein>
<keyword evidence="11" id="KW-1185">Reference proteome</keyword>
<keyword evidence="9" id="KW-0963">Cytoplasm</keyword>
<dbReference type="GO" id="GO:0005737">
    <property type="term" value="C:cytoplasm"/>
    <property type="evidence" value="ECO:0007669"/>
    <property type="project" value="UniProtKB-SubCell"/>
</dbReference>
<dbReference type="SFLD" id="SFLDS00003">
    <property type="entry name" value="Haloacid_Dehalogenase"/>
    <property type="match status" value="1"/>
</dbReference>
<evidence type="ECO:0000256" key="6">
    <source>
        <dbReference type="ARBA" id="ARBA00022801"/>
    </source>
</evidence>
<organism evidence="12">
    <name type="scientific">Nippostrongylus brasiliensis</name>
    <name type="common">Rat hookworm</name>
    <dbReference type="NCBI Taxonomy" id="27835"/>
    <lineage>
        <taxon>Eukaryota</taxon>
        <taxon>Metazoa</taxon>
        <taxon>Ecdysozoa</taxon>
        <taxon>Nematoda</taxon>
        <taxon>Chromadorea</taxon>
        <taxon>Rhabditida</taxon>
        <taxon>Rhabditina</taxon>
        <taxon>Rhabditomorpha</taxon>
        <taxon>Strongyloidea</taxon>
        <taxon>Heligmosomidae</taxon>
        <taxon>Nippostrongylus</taxon>
    </lineage>
</organism>
<evidence type="ECO:0000256" key="9">
    <source>
        <dbReference type="RuleBase" id="RU361276"/>
    </source>
</evidence>
<dbReference type="GO" id="GO:0009117">
    <property type="term" value="P:nucleotide metabolic process"/>
    <property type="evidence" value="ECO:0007669"/>
    <property type="project" value="UniProtKB-KW"/>
</dbReference>
<proteinExistence type="inferred from homology"/>
<evidence type="ECO:0000256" key="1">
    <source>
        <dbReference type="ARBA" id="ARBA00000815"/>
    </source>
</evidence>
<dbReference type="EMBL" id="UYSL01001849">
    <property type="protein sequence ID" value="VDL65515.1"/>
    <property type="molecule type" value="Genomic_DNA"/>
</dbReference>
<evidence type="ECO:0000313" key="12">
    <source>
        <dbReference type="WBParaSite" id="NBR_0000192501-mRNA-1"/>
    </source>
</evidence>
<keyword evidence="5 9" id="KW-0547">Nucleotide-binding</keyword>
<dbReference type="FunFam" id="1.10.150.340:FF:000001">
    <property type="entry name" value="Cytosolic 5-nucleotidase 3-like"/>
    <property type="match status" value="1"/>
</dbReference>
<gene>
    <name evidence="10" type="ORF">NBR_LOCUS1926</name>
</gene>
<evidence type="ECO:0000256" key="8">
    <source>
        <dbReference type="ARBA" id="ARBA00023080"/>
    </source>
</evidence>
<dbReference type="STRING" id="27835.A0A0N4XHC3"/>
<dbReference type="OMA" id="FFDDIAH"/>
<name>A0A0N4XHC3_NIPBR</name>
<evidence type="ECO:0000256" key="4">
    <source>
        <dbReference type="ARBA" id="ARBA00022723"/>
    </source>
</evidence>
<evidence type="ECO:0000256" key="2">
    <source>
        <dbReference type="ARBA" id="ARBA00008389"/>
    </source>
</evidence>
<dbReference type="Pfam" id="PF05822">
    <property type="entry name" value="UMPH-1"/>
    <property type="match status" value="2"/>
</dbReference>
<evidence type="ECO:0000256" key="5">
    <source>
        <dbReference type="ARBA" id="ARBA00022741"/>
    </source>
</evidence>
<dbReference type="PANTHER" id="PTHR13045">
    <property type="entry name" value="5'-NUCLEOTIDASE"/>
    <property type="match status" value="1"/>
</dbReference>
<dbReference type="WBParaSite" id="NBR_0000192501-mRNA-1">
    <property type="protein sequence ID" value="NBR_0000192501-mRNA-1"/>
    <property type="gene ID" value="NBR_0000192501"/>
</dbReference>
<accession>A0A0N4XHC3</accession>